<evidence type="ECO:0000313" key="2">
    <source>
        <dbReference type="Proteomes" id="UP001519343"/>
    </source>
</evidence>
<evidence type="ECO:0000313" key="1">
    <source>
        <dbReference type="EMBL" id="MBP1931161.1"/>
    </source>
</evidence>
<dbReference type="EMBL" id="JAGGKT010000002">
    <property type="protein sequence ID" value="MBP1931161.1"/>
    <property type="molecule type" value="Genomic_DNA"/>
</dbReference>
<dbReference type="RefSeq" id="WP_209809246.1">
    <property type="nucleotide sequence ID" value="NZ_JAGGKT010000002.1"/>
</dbReference>
<organism evidence="1 2">
    <name type="scientific">Ammoniphilus resinae</name>
    <dbReference type="NCBI Taxonomy" id="861532"/>
    <lineage>
        <taxon>Bacteria</taxon>
        <taxon>Bacillati</taxon>
        <taxon>Bacillota</taxon>
        <taxon>Bacilli</taxon>
        <taxon>Bacillales</taxon>
        <taxon>Paenibacillaceae</taxon>
        <taxon>Aneurinibacillus group</taxon>
        <taxon>Ammoniphilus</taxon>
    </lineage>
</organism>
<accession>A0ABS4GLN5</accession>
<comment type="caution">
    <text evidence="1">The sequence shown here is derived from an EMBL/GenBank/DDBJ whole genome shotgun (WGS) entry which is preliminary data.</text>
</comment>
<protein>
    <recommendedName>
        <fullName evidence="3">Cysteine-rich CPCC domain-containing protein</fullName>
    </recommendedName>
</protein>
<keyword evidence="2" id="KW-1185">Reference proteome</keyword>
<gene>
    <name evidence="1" type="ORF">J2Z37_001158</name>
</gene>
<name>A0ABS4GLN5_9BACL</name>
<evidence type="ECO:0008006" key="3">
    <source>
        <dbReference type="Google" id="ProtNLM"/>
    </source>
</evidence>
<sequence length="45" mass="5129">MDRCSCCGTLSELSGGVCDLCFQGDDPEDYLNYTFLRPHDYEDDE</sequence>
<reference evidence="1 2" key="1">
    <citation type="submission" date="2021-03" db="EMBL/GenBank/DDBJ databases">
        <title>Genomic Encyclopedia of Type Strains, Phase IV (KMG-IV): sequencing the most valuable type-strain genomes for metagenomic binning, comparative biology and taxonomic classification.</title>
        <authorList>
            <person name="Goeker M."/>
        </authorList>
    </citation>
    <scope>NUCLEOTIDE SEQUENCE [LARGE SCALE GENOMIC DNA]</scope>
    <source>
        <strain evidence="1 2">DSM 24738</strain>
    </source>
</reference>
<dbReference type="Proteomes" id="UP001519343">
    <property type="component" value="Unassembled WGS sequence"/>
</dbReference>
<proteinExistence type="predicted"/>